<keyword evidence="1" id="KW-0812">Transmembrane</keyword>
<dbReference type="STRING" id="991905.SL003B_4175"/>
<feature type="transmembrane region" description="Helical" evidence="1">
    <location>
        <begin position="117"/>
        <end position="139"/>
    </location>
</feature>
<dbReference type="Proteomes" id="UP000008130">
    <property type="component" value="Chromosome"/>
</dbReference>
<dbReference type="HOGENOM" id="CLU_060016_2_0_5"/>
<proteinExistence type="predicted"/>
<keyword evidence="4" id="KW-1185">Reference proteome</keyword>
<feature type="domain" description="EamA" evidence="2">
    <location>
        <begin position="4"/>
        <end position="136"/>
    </location>
</feature>
<feature type="transmembrane region" description="Helical" evidence="1">
    <location>
        <begin position="247"/>
        <end position="265"/>
    </location>
</feature>
<dbReference type="InterPro" id="IPR037185">
    <property type="entry name" value="EmrE-like"/>
</dbReference>
<gene>
    <name evidence="3" type="ordered locus">SL003B_4175</name>
</gene>
<dbReference type="AlphaFoldDB" id="F2J6V9"/>
<evidence type="ECO:0000313" key="3">
    <source>
        <dbReference type="EMBL" id="ADZ72592.1"/>
    </source>
</evidence>
<dbReference type="KEGG" id="pgv:SL003B_4175"/>
<dbReference type="eggNOG" id="COG0697">
    <property type="taxonomic scope" value="Bacteria"/>
</dbReference>
<name>F2J6V9_POLGS</name>
<feature type="transmembrane region" description="Helical" evidence="1">
    <location>
        <begin position="146"/>
        <end position="166"/>
    </location>
</feature>
<feature type="transmembrane region" description="Helical" evidence="1">
    <location>
        <begin position="64"/>
        <end position="85"/>
    </location>
</feature>
<accession>F2J6V9</accession>
<dbReference type="Gene3D" id="1.10.3730.20">
    <property type="match status" value="1"/>
</dbReference>
<reference evidence="3 4" key="1">
    <citation type="journal article" date="2011" name="J. Bacteriol.">
        <title>Complete genome sequence of Polymorphum gilvum SL003B-26A1T, a crude oil-degrading bacterium from oil-polluted saline soil.</title>
        <authorList>
            <person name="Li S.G."/>
            <person name="Tang Y.Q."/>
            <person name="Nie Y."/>
            <person name="Cai M."/>
            <person name="Wu X.L."/>
        </authorList>
    </citation>
    <scope>NUCLEOTIDE SEQUENCE [LARGE SCALE GENOMIC DNA]</scope>
    <source>
        <strain evidence="4">LMG 25793 / CGMCC 1.9160 / SL003B-26A1</strain>
    </source>
</reference>
<dbReference type="OrthoDB" id="9783707at2"/>
<feature type="domain" description="EamA" evidence="2">
    <location>
        <begin position="150"/>
        <end position="283"/>
    </location>
</feature>
<evidence type="ECO:0000259" key="2">
    <source>
        <dbReference type="Pfam" id="PF00892"/>
    </source>
</evidence>
<dbReference type="SUPFAM" id="SSF103481">
    <property type="entry name" value="Multidrug resistance efflux transporter EmrE"/>
    <property type="match status" value="2"/>
</dbReference>
<protein>
    <recommendedName>
        <fullName evidence="2">EamA domain-containing protein</fullName>
    </recommendedName>
</protein>
<dbReference type="RefSeq" id="WP_013654890.1">
    <property type="nucleotide sequence ID" value="NC_015259.1"/>
</dbReference>
<keyword evidence="1" id="KW-1133">Transmembrane helix</keyword>
<dbReference type="InterPro" id="IPR000620">
    <property type="entry name" value="EamA_dom"/>
</dbReference>
<keyword evidence="1" id="KW-0472">Membrane</keyword>
<feature type="transmembrane region" description="Helical" evidence="1">
    <location>
        <begin position="172"/>
        <end position="194"/>
    </location>
</feature>
<feature type="transmembrane region" description="Helical" evidence="1">
    <location>
        <begin position="33"/>
        <end position="52"/>
    </location>
</feature>
<dbReference type="Pfam" id="PF00892">
    <property type="entry name" value="EamA"/>
    <property type="match status" value="2"/>
</dbReference>
<dbReference type="EMBL" id="CP002568">
    <property type="protein sequence ID" value="ADZ72592.1"/>
    <property type="molecule type" value="Genomic_DNA"/>
</dbReference>
<organism evidence="3 4">
    <name type="scientific">Polymorphum gilvum (strain LMG 25793 / CGMCC 1.9160 / SL003B-26A1)</name>
    <dbReference type="NCBI Taxonomy" id="991905"/>
    <lineage>
        <taxon>Bacteria</taxon>
        <taxon>Pseudomonadati</taxon>
        <taxon>Pseudomonadota</taxon>
        <taxon>Alphaproteobacteria</taxon>
        <taxon>Rhodobacterales</taxon>
        <taxon>Paracoccaceae</taxon>
        <taxon>Polymorphum</taxon>
    </lineage>
</organism>
<sequence>MSLFGLTLVLAAAFCHATWNFFVKRIGGGPELVWLFSVVSVVLYMPLALYLLVTAAPEFGPEQIGFLAGSTVLHLAYFLLLQRGYRVGDLSLVYPVARATGPLLSTGFAVAFLGERISGQIALGGLAVIVGVLFLTGGIRRSVRSVVASIGFGLGAGLLIGSYTVWDAHAVAALAIPPLLLDYVSTCGRIVLLAPLAMRRRQLMAQHWRNHRGGVVAIALFNPLAYILVLHALIFTPVVYVAPTRELSVLLTVVAGSILLGEGHLRRRLPWAGVIVAGVALLATG</sequence>
<dbReference type="GO" id="GO:0016020">
    <property type="term" value="C:membrane"/>
    <property type="evidence" value="ECO:0007669"/>
    <property type="project" value="InterPro"/>
</dbReference>
<feature type="transmembrane region" description="Helical" evidence="1">
    <location>
        <begin position="215"/>
        <end position="241"/>
    </location>
</feature>
<evidence type="ECO:0000313" key="4">
    <source>
        <dbReference type="Proteomes" id="UP000008130"/>
    </source>
</evidence>
<evidence type="ECO:0000256" key="1">
    <source>
        <dbReference type="SAM" id="Phobius"/>
    </source>
</evidence>